<sequence>MPLLENADWQLLKHLHQQIACAQAGRIGQGEKVPPNAYLISPSRTDLAQAPAQLAELSRDFVADLLQQPDGQHLLAKYLADAVHPGSEVHRRIAQEYGFHAQYTLSCQEAVLPQANGSLQPVLMVLLHGQGFALPIFHAIERIATGSHCQLRPFPDLEEFQAVQVLLEQRIQQGMTHH</sequence>
<gene>
    <name evidence="1" type="ORF">ACFO3A_01275</name>
</gene>
<dbReference type="RefSeq" id="WP_377723243.1">
    <property type="nucleotide sequence ID" value="NZ_JBHSEW010000001.1"/>
</dbReference>
<name>A0ABV9GRM8_9BURK</name>
<accession>A0ABV9GRM8</accession>
<proteinExistence type="predicted"/>
<protein>
    <submittedName>
        <fullName evidence="1">Uncharacterized protein</fullName>
    </submittedName>
</protein>
<comment type="caution">
    <text evidence="1">The sequence shown here is derived from an EMBL/GenBank/DDBJ whole genome shotgun (WGS) entry which is preliminary data.</text>
</comment>
<evidence type="ECO:0000313" key="2">
    <source>
        <dbReference type="Proteomes" id="UP001595967"/>
    </source>
</evidence>
<dbReference type="EMBL" id="JBHSEW010000001">
    <property type="protein sequence ID" value="MFC4620849.1"/>
    <property type="molecule type" value="Genomic_DNA"/>
</dbReference>
<dbReference type="Proteomes" id="UP001595967">
    <property type="component" value="Unassembled WGS sequence"/>
</dbReference>
<organism evidence="1 2">
    <name type="scientific">Comamonas nitrativorans</name>
    <dbReference type="NCBI Taxonomy" id="108437"/>
    <lineage>
        <taxon>Bacteria</taxon>
        <taxon>Pseudomonadati</taxon>
        <taxon>Pseudomonadota</taxon>
        <taxon>Betaproteobacteria</taxon>
        <taxon>Burkholderiales</taxon>
        <taxon>Comamonadaceae</taxon>
        <taxon>Comamonas</taxon>
    </lineage>
</organism>
<reference evidence="2" key="1">
    <citation type="journal article" date="2019" name="Int. J. Syst. Evol. Microbiol.">
        <title>The Global Catalogue of Microorganisms (GCM) 10K type strain sequencing project: providing services to taxonomists for standard genome sequencing and annotation.</title>
        <authorList>
            <consortium name="The Broad Institute Genomics Platform"/>
            <consortium name="The Broad Institute Genome Sequencing Center for Infectious Disease"/>
            <person name="Wu L."/>
            <person name="Ma J."/>
        </authorList>
    </citation>
    <scope>NUCLEOTIDE SEQUENCE [LARGE SCALE GENOMIC DNA]</scope>
    <source>
        <strain evidence="2">JCM 11650</strain>
    </source>
</reference>
<evidence type="ECO:0000313" key="1">
    <source>
        <dbReference type="EMBL" id="MFC4620849.1"/>
    </source>
</evidence>
<keyword evidence="2" id="KW-1185">Reference proteome</keyword>